<dbReference type="Gene3D" id="2.40.440.10">
    <property type="entry name" value="L,D-transpeptidase catalytic domain-like"/>
    <property type="match status" value="1"/>
</dbReference>
<dbReference type="InterPro" id="IPR045380">
    <property type="entry name" value="LD_TPept_scaffold_dom"/>
</dbReference>
<keyword evidence="4 7" id="KW-0133">Cell shape</keyword>
<comment type="similarity">
    <text evidence="2">Belongs to the YkuD family.</text>
</comment>
<keyword evidence="8" id="KW-0472">Membrane</keyword>
<dbReference type="InterPro" id="IPR036365">
    <property type="entry name" value="PGBD-like_sf"/>
</dbReference>
<evidence type="ECO:0000256" key="1">
    <source>
        <dbReference type="ARBA" id="ARBA00004752"/>
    </source>
</evidence>
<organism evidence="10 11">
    <name type="scientific">Chryseosolibacter histidini</name>
    <dbReference type="NCBI Taxonomy" id="2782349"/>
    <lineage>
        <taxon>Bacteria</taxon>
        <taxon>Pseudomonadati</taxon>
        <taxon>Bacteroidota</taxon>
        <taxon>Cytophagia</taxon>
        <taxon>Cytophagales</taxon>
        <taxon>Chryseotaleaceae</taxon>
        <taxon>Chryseosolibacter</taxon>
    </lineage>
</organism>
<evidence type="ECO:0000256" key="7">
    <source>
        <dbReference type="PROSITE-ProRule" id="PRU01373"/>
    </source>
</evidence>
<dbReference type="Gene3D" id="1.10.101.10">
    <property type="entry name" value="PGBD-like superfamily/PGBD"/>
    <property type="match status" value="1"/>
</dbReference>
<evidence type="ECO:0000256" key="4">
    <source>
        <dbReference type="ARBA" id="ARBA00022960"/>
    </source>
</evidence>
<dbReference type="RefSeq" id="WP_254160827.1">
    <property type="nucleotide sequence ID" value="NZ_JAHESF010000003.1"/>
</dbReference>
<feature type="domain" description="L,D-TPase catalytic" evidence="9">
    <location>
        <begin position="366"/>
        <end position="540"/>
    </location>
</feature>
<comment type="pathway">
    <text evidence="1 7">Cell wall biogenesis; peptidoglycan biosynthesis.</text>
</comment>
<dbReference type="AlphaFoldDB" id="A0AAP2DIS0"/>
<dbReference type="PANTHER" id="PTHR41533">
    <property type="entry name" value="L,D-TRANSPEPTIDASE HI_1667-RELATED"/>
    <property type="match status" value="1"/>
</dbReference>
<dbReference type="Proteomes" id="UP001319200">
    <property type="component" value="Unassembled WGS sequence"/>
</dbReference>
<gene>
    <name evidence="10" type="ORF">KK083_03730</name>
</gene>
<evidence type="ECO:0000313" key="11">
    <source>
        <dbReference type="Proteomes" id="UP001319200"/>
    </source>
</evidence>
<dbReference type="PROSITE" id="PS52029">
    <property type="entry name" value="LD_TPASE"/>
    <property type="match status" value="1"/>
</dbReference>
<reference evidence="10 11" key="1">
    <citation type="submission" date="2021-05" db="EMBL/GenBank/DDBJ databases">
        <title>A Polyphasic approach of four new species of the genus Ohtaekwangia: Ohtaekwangia histidinii sp. nov., Ohtaekwangia cretensis sp. nov., Ohtaekwangia indiensis sp. nov., Ohtaekwangia reichenbachii sp. nov. from diverse environment.</title>
        <authorList>
            <person name="Octaviana S."/>
        </authorList>
    </citation>
    <scope>NUCLEOTIDE SEQUENCE [LARGE SCALE GENOMIC DNA]</scope>
    <source>
        <strain evidence="10 11">PWU4</strain>
    </source>
</reference>
<evidence type="ECO:0000256" key="3">
    <source>
        <dbReference type="ARBA" id="ARBA00022679"/>
    </source>
</evidence>
<dbReference type="Pfam" id="PF03734">
    <property type="entry name" value="YkuD"/>
    <property type="match status" value="1"/>
</dbReference>
<dbReference type="SUPFAM" id="SSF141523">
    <property type="entry name" value="L,D-transpeptidase catalytic domain-like"/>
    <property type="match status" value="1"/>
</dbReference>
<dbReference type="Pfam" id="PF01471">
    <property type="entry name" value="PG_binding_1"/>
    <property type="match status" value="1"/>
</dbReference>
<dbReference type="GO" id="GO:0071555">
    <property type="term" value="P:cell wall organization"/>
    <property type="evidence" value="ECO:0007669"/>
    <property type="project" value="UniProtKB-UniRule"/>
</dbReference>
<dbReference type="CDD" id="cd16913">
    <property type="entry name" value="YkuD_like"/>
    <property type="match status" value="1"/>
</dbReference>
<proteinExistence type="inferred from homology"/>
<dbReference type="GO" id="GO:0004180">
    <property type="term" value="F:carboxypeptidase activity"/>
    <property type="evidence" value="ECO:0007669"/>
    <property type="project" value="UniProtKB-ARBA"/>
</dbReference>
<evidence type="ECO:0000256" key="8">
    <source>
        <dbReference type="SAM" id="Phobius"/>
    </source>
</evidence>
<keyword evidence="8" id="KW-1133">Transmembrane helix</keyword>
<dbReference type="PANTHER" id="PTHR41533:SF2">
    <property type="entry name" value="BLR7131 PROTEIN"/>
    <property type="match status" value="1"/>
</dbReference>
<accession>A0AAP2DIS0</accession>
<evidence type="ECO:0000256" key="6">
    <source>
        <dbReference type="ARBA" id="ARBA00023316"/>
    </source>
</evidence>
<keyword evidence="3" id="KW-0808">Transferase</keyword>
<keyword evidence="5 7" id="KW-0573">Peptidoglycan synthesis</keyword>
<dbReference type="GO" id="GO:0008360">
    <property type="term" value="P:regulation of cell shape"/>
    <property type="evidence" value="ECO:0007669"/>
    <property type="project" value="UniProtKB-UniRule"/>
</dbReference>
<feature type="active site" description="Nucleophile" evidence="7">
    <location>
        <position position="515"/>
    </location>
</feature>
<dbReference type="SUPFAM" id="SSF47090">
    <property type="entry name" value="PGBD-like"/>
    <property type="match status" value="1"/>
</dbReference>
<evidence type="ECO:0000259" key="9">
    <source>
        <dbReference type="PROSITE" id="PS52029"/>
    </source>
</evidence>
<evidence type="ECO:0000256" key="2">
    <source>
        <dbReference type="ARBA" id="ARBA00005992"/>
    </source>
</evidence>
<dbReference type="GO" id="GO:0016740">
    <property type="term" value="F:transferase activity"/>
    <property type="evidence" value="ECO:0007669"/>
    <property type="project" value="UniProtKB-KW"/>
</dbReference>
<keyword evidence="11" id="KW-1185">Reference proteome</keyword>
<dbReference type="Pfam" id="PF20142">
    <property type="entry name" value="Scaffold"/>
    <property type="match status" value="1"/>
</dbReference>
<sequence>MKTTSQTPARIRHLVKNSSAAIANRILQASVIITKYSYWLLSVFIFFSCQKNLTRTNESASITSHTEAPKEQFVIIDSAAISGHISSLSLSDVSLQQRIHDKVNQFYQANAFKTKWLGENGPTPLYYASLDLLKNATHCGLSPEMYRVDRIEQQVNILYKERPAAAKNIAALDIQITETFFLFAIHLREGRITDTGSRGKIWIMPYRQADNADVSMLALANTAPQLDDVVKKLQPAHEQYAKLQKQLIAYRSLEKSDIGTLPVSTRQRIKPAERHVAIPAIRKKLWLMDLQIKTDTGHVASADSLSYDSALVAAVKTFQQRHGLEEDGIIGGKTLGFLNQSFKEKADLIALNMERMRWLPLHDAAQYIRVNIPEYKLRIYNEGKRTLEMNVIVGAVANATPVFSDTLEYVVFSPTWIVPPSVAKEEILPRLKKNNTYYTNRDFTFYKKGVEIDPAAERWDSAVNIREYRIVQKPGRDNALGLAKFIMPNDMNIYLHDTPDHKPFSHRYRALSHGCIRLDDPATFAAHILQGEAGWDLASIKKAMTSGKPTKIQLRKQYEVHLEYRTVWVDDQGNLHFGEDIYGHDKRQLQSLTRVGSTENLVASR</sequence>
<evidence type="ECO:0000313" key="10">
    <source>
        <dbReference type="EMBL" id="MBT1695972.1"/>
    </source>
</evidence>
<comment type="caution">
    <text evidence="10">The sequence shown here is derived from an EMBL/GenBank/DDBJ whole genome shotgun (WGS) entry which is preliminary data.</text>
</comment>
<dbReference type="InterPro" id="IPR036366">
    <property type="entry name" value="PGBDSf"/>
</dbReference>
<feature type="active site" description="Proton donor/acceptor" evidence="7">
    <location>
        <position position="496"/>
    </location>
</feature>
<feature type="transmembrane region" description="Helical" evidence="8">
    <location>
        <begin position="26"/>
        <end position="47"/>
    </location>
</feature>
<dbReference type="InterPro" id="IPR038063">
    <property type="entry name" value="Transpep_catalytic_dom"/>
</dbReference>
<dbReference type="GO" id="GO:0009252">
    <property type="term" value="P:peptidoglycan biosynthetic process"/>
    <property type="evidence" value="ECO:0007669"/>
    <property type="project" value="UniProtKB-KW"/>
</dbReference>
<dbReference type="EMBL" id="JAHESF010000003">
    <property type="protein sequence ID" value="MBT1695972.1"/>
    <property type="molecule type" value="Genomic_DNA"/>
</dbReference>
<dbReference type="InterPro" id="IPR052905">
    <property type="entry name" value="LD-transpeptidase_YkuD-like"/>
</dbReference>
<dbReference type="InterPro" id="IPR002477">
    <property type="entry name" value="Peptidoglycan-bd-like"/>
</dbReference>
<name>A0AAP2DIS0_9BACT</name>
<dbReference type="InterPro" id="IPR005490">
    <property type="entry name" value="LD_TPept_cat_dom"/>
</dbReference>
<keyword evidence="6 7" id="KW-0961">Cell wall biogenesis/degradation</keyword>
<keyword evidence="8" id="KW-0812">Transmembrane</keyword>
<protein>
    <submittedName>
        <fullName evidence="10">L,D-transpeptidase family protein</fullName>
    </submittedName>
</protein>
<evidence type="ECO:0000256" key="5">
    <source>
        <dbReference type="ARBA" id="ARBA00022984"/>
    </source>
</evidence>